<proteinExistence type="predicted"/>
<dbReference type="Proteomes" id="UP000092154">
    <property type="component" value="Unassembled WGS sequence"/>
</dbReference>
<dbReference type="EMBL" id="KV449461">
    <property type="protein sequence ID" value="OAX31311.1"/>
    <property type="molecule type" value="Genomic_DNA"/>
</dbReference>
<organism evidence="2 3">
    <name type="scientific">Rhizopogon vinicolor AM-OR11-026</name>
    <dbReference type="NCBI Taxonomy" id="1314800"/>
    <lineage>
        <taxon>Eukaryota</taxon>
        <taxon>Fungi</taxon>
        <taxon>Dikarya</taxon>
        <taxon>Basidiomycota</taxon>
        <taxon>Agaricomycotina</taxon>
        <taxon>Agaricomycetes</taxon>
        <taxon>Agaricomycetidae</taxon>
        <taxon>Boletales</taxon>
        <taxon>Suillineae</taxon>
        <taxon>Rhizopogonaceae</taxon>
        <taxon>Rhizopogon</taxon>
    </lineage>
</organism>
<gene>
    <name evidence="2" type="ORF">K503DRAFT_870677</name>
</gene>
<keyword evidence="3" id="KW-1185">Reference proteome</keyword>
<feature type="compositionally biased region" description="Polar residues" evidence="1">
    <location>
        <begin position="1"/>
        <end position="11"/>
    </location>
</feature>
<accession>A0A1B7MFE1</accession>
<dbReference type="InParanoid" id="A0A1B7MFE1"/>
<feature type="compositionally biased region" description="Acidic residues" evidence="1">
    <location>
        <begin position="14"/>
        <end position="32"/>
    </location>
</feature>
<dbReference type="AlphaFoldDB" id="A0A1B7MFE1"/>
<reference evidence="2 3" key="1">
    <citation type="submission" date="2016-06" db="EMBL/GenBank/DDBJ databases">
        <title>Comparative genomics of the ectomycorrhizal sister species Rhizopogon vinicolor and Rhizopogon vesiculosus (Basidiomycota: Boletales) reveals a divergence of the mating type B locus.</title>
        <authorList>
            <consortium name="DOE Joint Genome Institute"/>
            <person name="Mujic A.B."/>
            <person name="Kuo A."/>
            <person name="Tritt A."/>
            <person name="Lipzen A."/>
            <person name="Chen C."/>
            <person name="Johnson J."/>
            <person name="Sharma A."/>
            <person name="Barry K."/>
            <person name="Grigoriev I.V."/>
            <person name="Spatafora J.W."/>
        </authorList>
    </citation>
    <scope>NUCLEOTIDE SEQUENCE [LARGE SCALE GENOMIC DNA]</scope>
    <source>
        <strain evidence="2 3">AM-OR11-026</strain>
    </source>
</reference>
<evidence type="ECO:0000256" key="1">
    <source>
        <dbReference type="SAM" id="MobiDB-lite"/>
    </source>
</evidence>
<feature type="region of interest" description="Disordered" evidence="1">
    <location>
        <begin position="1"/>
        <end position="37"/>
    </location>
</feature>
<evidence type="ECO:0000313" key="3">
    <source>
        <dbReference type="Proteomes" id="UP000092154"/>
    </source>
</evidence>
<name>A0A1B7MFE1_9AGAM</name>
<protein>
    <submittedName>
        <fullName evidence="2">Uncharacterized protein</fullName>
    </submittedName>
</protein>
<evidence type="ECO:0000313" key="2">
    <source>
        <dbReference type="EMBL" id="OAX31311.1"/>
    </source>
</evidence>
<sequence length="251" mass="27342">MPLSATQTQKATVEDADEAVDEEQEEDEEVVEENLPWTQSPFTPRQFVLSPSLVEAGAVLNDLKLFIQPCRASGIEHKDPQLDFQLVIDDLDSVGDIESSLTTSEDGQNALLPEEINQLDTPKFTKVPLELALIERLKTPQKTALESFLPVSSPSESVVGKEHCMDASVVLFASAPVKITIVNPLATLALAASKIALLPLPPSTTSTPPSLDYRVPAKDAAGSSTNPNNIVNVPPLDNVHHQKESQWYQNW</sequence>